<evidence type="ECO:0000313" key="1">
    <source>
        <dbReference type="EMBL" id="RYU30703.1"/>
    </source>
</evidence>
<organism evidence="1 2">
    <name type="scientific">Enterococcus faecalis</name>
    <name type="common">Streptococcus faecalis</name>
    <dbReference type="NCBI Taxonomy" id="1351"/>
    <lineage>
        <taxon>Bacteria</taxon>
        <taxon>Bacillati</taxon>
        <taxon>Bacillota</taxon>
        <taxon>Bacilli</taxon>
        <taxon>Lactobacillales</taxon>
        <taxon>Enterococcaceae</taxon>
        <taxon>Enterococcus</taxon>
    </lineage>
</organism>
<protein>
    <submittedName>
        <fullName evidence="1">Uncharacterized protein</fullName>
    </submittedName>
</protein>
<comment type="caution">
    <text evidence="1">The sequence shown here is derived from an EMBL/GenBank/DDBJ whole genome shotgun (WGS) entry which is preliminary data.</text>
</comment>
<dbReference type="AlphaFoldDB" id="A0A8B3RTT7"/>
<evidence type="ECO:0000313" key="2">
    <source>
        <dbReference type="Proteomes" id="UP000292223"/>
    </source>
</evidence>
<dbReference type="EMBL" id="SEWT01000010">
    <property type="protein sequence ID" value="RYU30703.1"/>
    <property type="molecule type" value="Genomic_DNA"/>
</dbReference>
<gene>
    <name evidence="1" type="ORF">EU507_13585</name>
</gene>
<sequence>MKKMNIIYPPLVEQSFQFYQDYEQERYDKSELYRIMVMKNIINENGTPTEEALKKGLVKDFYEEYDLSFEEFLKLYPFFNNYDPDYFQKIDGFWEVPVCLKEELILLLNDKDCDYDVRIQIQQFLEER</sequence>
<dbReference type="Proteomes" id="UP000292223">
    <property type="component" value="Unassembled WGS sequence"/>
</dbReference>
<reference evidence="1 2" key="1">
    <citation type="submission" date="2019-02" db="EMBL/GenBank/DDBJ databases">
        <title>From farm to fork: dissemination of Tn554::fexA-optrA in linezolid-resistant Enterococcus faecalis clones from chicken feces and meat in Tunisia.</title>
        <authorList>
            <person name="Tedim A.P."/>
            <person name="Elghaieb H."/>
            <person name="Abbassi M.S."/>
            <person name="Novais C."/>
            <person name="Hassen A."/>
            <person name="Peixe L."/>
            <person name="Freitas A.R."/>
        </authorList>
    </citation>
    <scope>NUCLEOTIDE SEQUENCE [LARGE SCALE GENOMIC DNA]</scope>
    <source>
        <strain evidence="1 2">728T</strain>
    </source>
</reference>
<name>A0A8B3RTT7_ENTFL</name>
<accession>A0A8B3RTT7</accession>
<proteinExistence type="predicted"/>